<protein>
    <submittedName>
        <fullName evidence="2">LAMI_0G07008g1_1</fullName>
    </submittedName>
</protein>
<dbReference type="Proteomes" id="UP000191024">
    <property type="component" value="Chromosome G"/>
</dbReference>
<dbReference type="PROSITE" id="PS50181">
    <property type="entry name" value="FBOX"/>
    <property type="match status" value="1"/>
</dbReference>
<evidence type="ECO:0000313" key="3">
    <source>
        <dbReference type="Proteomes" id="UP000191024"/>
    </source>
</evidence>
<organism evidence="2 3">
    <name type="scientific">Lachancea mirantina</name>
    <dbReference type="NCBI Taxonomy" id="1230905"/>
    <lineage>
        <taxon>Eukaryota</taxon>
        <taxon>Fungi</taxon>
        <taxon>Dikarya</taxon>
        <taxon>Ascomycota</taxon>
        <taxon>Saccharomycotina</taxon>
        <taxon>Saccharomycetes</taxon>
        <taxon>Saccharomycetales</taxon>
        <taxon>Saccharomycetaceae</taxon>
        <taxon>Lachancea</taxon>
    </lineage>
</organism>
<dbReference type="OrthoDB" id="4032719at2759"/>
<dbReference type="InterPro" id="IPR036047">
    <property type="entry name" value="F-box-like_dom_sf"/>
</dbReference>
<name>A0A1G4K9G6_9SACH</name>
<accession>A0A1G4K9G6</accession>
<feature type="domain" description="F-box" evidence="1">
    <location>
        <begin position="41"/>
        <end position="87"/>
    </location>
</feature>
<dbReference type="SMART" id="SM00256">
    <property type="entry name" value="FBOX"/>
    <property type="match status" value="1"/>
</dbReference>
<dbReference type="Gene3D" id="1.20.1280.50">
    <property type="match status" value="1"/>
</dbReference>
<reference evidence="2 3" key="1">
    <citation type="submission" date="2016-03" db="EMBL/GenBank/DDBJ databases">
        <authorList>
            <person name="Devillers H."/>
        </authorList>
    </citation>
    <scope>NUCLEOTIDE SEQUENCE [LARGE SCALE GENOMIC DNA]</scope>
    <source>
        <strain evidence="2">CBS 11717</strain>
    </source>
</reference>
<dbReference type="InterPro" id="IPR001810">
    <property type="entry name" value="F-box_dom"/>
</dbReference>
<keyword evidence="3" id="KW-1185">Reference proteome</keyword>
<dbReference type="SUPFAM" id="SSF81383">
    <property type="entry name" value="F-box domain"/>
    <property type="match status" value="1"/>
</dbReference>
<evidence type="ECO:0000313" key="2">
    <source>
        <dbReference type="EMBL" id="SCV00738.1"/>
    </source>
</evidence>
<proteinExistence type="predicted"/>
<gene>
    <name evidence="2" type="ORF">LAMI_0G07008G</name>
</gene>
<dbReference type="Pfam" id="PF12937">
    <property type="entry name" value="F-box-like"/>
    <property type="match status" value="1"/>
</dbReference>
<sequence length="729" mass="83339">MKRLQLFGANRSEGSWHFFSERQDKRGRSLENESDISEYPQNHLMNLPPNVLHEILGNLDVADLLNLCVVNSHLYEVISDKFLYQKVVLKSKLSLLKFNALVHSESHTLDPLKNHHRKKSAGQNVRFLIRCIEFRDPIYQDSLLKYSKFYNNDNISTIGGTFSFSAPSFSDSSRAYGSTPISRENTGGSASSASGGFDNLDNVSLMGNTKTQQISSGGWFGTKSNSRRKMEHANVVVAKAEAKYVDYTYIELMLDIIDFCPNLIHVILSDVQLGFKIPLWYSSLNDGSRDFYKKIIKGQQSMTRADLKCFQFSSEWINKYQEDFYALPRLKIMEIKARKGDKALPLRPNMLCCFGVFDELRLSNMIIDRESLDTPLEYLPLLMKRNMEGFLDVSLPIRSLSLDGCEIVPSSGIMKLICSYFNIVKILQLLKIKSKFDLLLSNCFPSLSDLTIDCHSKCFEEQRLVDEEYYWEETALEQDDNTSIARTLIEHEVTKVLAAPPPTTPIISTMNSGSILRVNASNGKKPGMITHSQCNYFNSMNIPKFHYLFHYSKSVWDKLPFCNINLKIVNVPFTNVFPLPPQSFCGDLLDYEGDDQRTLCGNVTTSGEGDFEKIYWWDSVVQDHLRDLSAPFIDEDMESEGSNIFESALVNNFENPLLFKDIPNVNVWYFLQSLSKFKSVEITMLRKWLFCTPRSRYDWELLLKPILNGKIPVKVRDNGGLTLYKYGAA</sequence>
<dbReference type="CDD" id="cd09917">
    <property type="entry name" value="F-box_SF"/>
    <property type="match status" value="1"/>
</dbReference>
<evidence type="ECO:0000259" key="1">
    <source>
        <dbReference type="PROSITE" id="PS50181"/>
    </source>
</evidence>
<dbReference type="STRING" id="1230905.A0A1G4K9G6"/>
<dbReference type="AlphaFoldDB" id="A0A1G4K9G6"/>
<dbReference type="EMBL" id="LT598469">
    <property type="protein sequence ID" value="SCV00738.1"/>
    <property type="molecule type" value="Genomic_DNA"/>
</dbReference>